<evidence type="ECO:0000313" key="10">
    <source>
        <dbReference type="EMBL" id="SUP98763.1"/>
    </source>
</evidence>
<reference evidence="10 11" key="2">
    <citation type="submission" date="2018-06" db="EMBL/GenBank/DDBJ databases">
        <authorList>
            <consortium name="Pathogen Informatics"/>
            <person name="Doyle S."/>
        </authorList>
    </citation>
    <scope>NUCLEOTIDE SEQUENCE [LARGE SCALE GENOMIC DNA]</scope>
    <source>
        <strain evidence="10 11">NCTC10476</strain>
    </source>
</reference>
<dbReference type="GO" id="GO:0005886">
    <property type="term" value="C:plasma membrane"/>
    <property type="evidence" value="ECO:0007669"/>
    <property type="project" value="TreeGrafter"/>
</dbReference>
<keyword evidence="3 9" id="KW-0808">Transferase</keyword>
<accession>A0A0A8VIB9</accession>
<dbReference type="InterPro" id="IPR050256">
    <property type="entry name" value="Glycosyltransferase_2"/>
</dbReference>
<evidence type="ECO:0000256" key="4">
    <source>
        <dbReference type="ARBA" id="ARBA00022692"/>
    </source>
</evidence>
<evidence type="ECO:0000256" key="7">
    <source>
        <dbReference type="ARBA" id="ARBA00023136"/>
    </source>
</evidence>
<dbReference type="EC" id="2.4.-.-" evidence="9"/>
<gene>
    <name evidence="10" type="primary">pmrF_1</name>
    <name evidence="9" type="ORF">CSF007_9745</name>
    <name evidence="10" type="ORF">NCTC10476_00204</name>
</gene>
<dbReference type="InterPro" id="IPR029044">
    <property type="entry name" value="Nucleotide-diphossugar_trans"/>
</dbReference>
<dbReference type="InterPro" id="IPR001173">
    <property type="entry name" value="Glyco_trans_2-like"/>
</dbReference>
<evidence type="ECO:0000313" key="11">
    <source>
        <dbReference type="Proteomes" id="UP000255169"/>
    </source>
</evidence>
<dbReference type="GO" id="GO:0009103">
    <property type="term" value="P:lipopolysaccharide biosynthetic process"/>
    <property type="evidence" value="ECO:0007669"/>
    <property type="project" value="UniProtKB-KW"/>
</dbReference>
<evidence type="ECO:0000256" key="6">
    <source>
        <dbReference type="ARBA" id="ARBA00022989"/>
    </source>
</evidence>
<keyword evidence="4" id="KW-0812">Transmembrane</keyword>
<keyword evidence="6" id="KW-1133">Transmembrane helix</keyword>
<keyword evidence="5" id="KW-0448">Lipopolysaccharide biosynthesis</keyword>
<keyword evidence="7" id="KW-0472">Membrane</keyword>
<dbReference type="PANTHER" id="PTHR48090:SF3">
    <property type="entry name" value="UNDECAPRENYL-PHOSPHATE 4-DEOXY-4-FORMAMIDO-L-ARABINOSE TRANSFERASE"/>
    <property type="match status" value="1"/>
</dbReference>
<keyword evidence="2 9" id="KW-0328">Glycosyltransferase</keyword>
<dbReference type="PANTHER" id="PTHR48090">
    <property type="entry name" value="UNDECAPRENYL-PHOSPHATE 4-DEOXY-4-FORMAMIDO-L-ARABINOSE TRANSFERASE-RELATED"/>
    <property type="match status" value="1"/>
</dbReference>
<dbReference type="GO" id="GO:0099621">
    <property type="term" value="F:undecaprenyl-phosphate 4-deoxy-4-formamido-L-arabinose transferase activity"/>
    <property type="evidence" value="ECO:0007669"/>
    <property type="project" value="UniProtKB-EC"/>
</dbReference>
<organism evidence="9">
    <name type="scientific">Yersinia ruckeri</name>
    <dbReference type="NCBI Taxonomy" id="29486"/>
    <lineage>
        <taxon>Bacteria</taxon>
        <taxon>Pseudomonadati</taxon>
        <taxon>Pseudomonadota</taxon>
        <taxon>Gammaproteobacteria</taxon>
        <taxon>Enterobacterales</taxon>
        <taxon>Yersiniaceae</taxon>
        <taxon>Yersinia</taxon>
    </lineage>
</organism>
<evidence type="ECO:0000259" key="8">
    <source>
        <dbReference type="Pfam" id="PF00535"/>
    </source>
</evidence>
<protein>
    <submittedName>
        <fullName evidence="9">Polymyxin resistance protein ArnC, glycosyl transferase</fullName>
        <ecNumber evidence="9">2.4.-.-</ecNumber>
    </submittedName>
    <submittedName>
        <fullName evidence="10">Undecaprenyl phosphate 4-deoxy-4-formamido-L-arabinose transferase</fullName>
        <ecNumber evidence="10">2.4.2.53</ecNumber>
    </submittedName>
</protein>
<proteinExistence type="predicted"/>
<dbReference type="Pfam" id="PF00535">
    <property type="entry name" value="Glycos_transf_2"/>
    <property type="match status" value="1"/>
</dbReference>
<evidence type="ECO:0000256" key="3">
    <source>
        <dbReference type="ARBA" id="ARBA00022679"/>
    </source>
</evidence>
<dbReference type="Proteomes" id="UP000255169">
    <property type="component" value="Unassembled WGS sequence"/>
</dbReference>
<dbReference type="EMBL" id="LN681231">
    <property type="protein sequence ID" value="CEK27699.1"/>
    <property type="molecule type" value="Genomic_DNA"/>
</dbReference>
<dbReference type="SUPFAM" id="SSF53448">
    <property type="entry name" value="Nucleotide-diphospho-sugar transferases"/>
    <property type="match status" value="1"/>
</dbReference>
<keyword evidence="11" id="KW-1185">Reference proteome</keyword>
<reference evidence="9" key="1">
    <citation type="journal article" date="2015" name="Genome Announc.">
        <title>Complete Genome Sequence of Yersinia ruckeri Strain CSF007-82, Etiologic Agent of Red Mouth Disease in Salmonid Fish.</title>
        <authorList>
            <person name="Nelson M.C."/>
            <person name="LaPatra S.E."/>
            <person name="Welch T.J."/>
            <person name="Graf J."/>
        </authorList>
    </citation>
    <scope>NUCLEOTIDE SEQUENCE</scope>
    <source>
        <strain evidence="9">CSF007-82</strain>
    </source>
</reference>
<dbReference type="CDD" id="cd04187">
    <property type="entry name" value="DPM1_like_bac"/>
    <property type="match status" value="1"/>
</dbReference>
<dbReference type="AlphaFoldDB" id="A0A0A8VIB9"/>
<evidence type="ECO:0000256" key="5">
    <source>
        <dbReference type="ARBA" id="ARBA00022985"/>
    </source>
</evidence>
<evidence type="ECO:0000313" key="9">
    <source>
        <dbReference type="EMBL" id="CEK27699.1"/>
    </source>
</evidence>
<sequence>MSQPEMIKKVSIVIPVYNEQESLPTLLERTKAACQKLSQPYEIIMVDDGSSDNSAAMLTAAAEQPGSAVIAVLLNRNYGQHSAIMAGFNQVSGDLVITLDADLQNPPEEIPHLVSVAEEGYDVVGTVRANRQDSLFRKTASKLINMMSKKPPASPWAITVVCCGLIDGILLMQCYTVTSVVHLFLFWRIPLLAVPLKLQYITPSENLVIPNTA</sequence>
<dbReference type="EMBL" id="UHJG01000001">
    <property type="protein sequence ID" value="SUP98763.1"/>
    <property type="molecule type" value="Genomic_DNA"/>
</dbReference>
<keyword evidence="1" id="KW-1003">Cell membrane</keyword>
<feature type="domain" description="Glycosyltransferase 2-like" evidence="8">
    <location>
        <begin position="11"/>
        <end position="146"/>
    </location>
</feature>
<dbReference type="STRING" id="29486.UGYR_02455"/>
<dbReference type="EC" id="2.4.2.53" evidence="10"/>
<name>A0A0A8VIB9_YERRU</name>
<evidence type="ECO:0000256" key="1">
    <source>
        <dbReference type="ARBA" id="ARBA00022475"/>
    </source>
</evidence>
<evidence type="ECO:0000256" key="2">
    <source>
        <dbReference type="ARBA" id="ARBA00022676"/>
    </source>
</evidence>
<dbReference type="Gene3D" id="3.90.550.10">
    <property type="entry name" value="Spore Coat Polysaccharide Biosynthesis Protein SpsA, Chain A"/>
    <property type="match status" value="1"/>
</dbReference>